<dbReference type="InterPro" id="IPR005479">
    <property type="entry name" value="CPAse_ATP-bd"/>
</dbReference>
<dbReference type="Gene3D" id="2.40.50.100">
    <property type="match status" value="1"/>
</dbReference>
<dbReference type="FunFam" id="3.30.470.20:FF:000028">
    <property type="entry name" value="Methylcrotonoyl-CoA carboxylase subunit alpha, mitochondrial"/>
    <property type="match status" value="1"/>
</dbReference>
<dbReference type="SUPFAM" id="SSF52440">
    <property type="entry name" value="PreATP-grasp domain"/>
    <property type="match status" value="1"/>
</dbReference>
<dbReference type="PROSITE" id="PS50979">
    <property type="entry name" value="BC"/>
    <property type="match status" value="1"/>
</dbReference>
<keyword evidence="5 9" id="KW-0067">ATP-binding</keyword>
<dbReference type="PROSITE" id="PS00867">
    <property type="entry name" value="CPSASE_2"/>
    <property type="match status" value="1"/>
</dbReference>
<evidence type="ECO:0000256" key="1">
    <source>
        <dbReference type="ARBA" id="ARBA00001953"/>
    </source>
</evidence>
<evidence type="ECO:0000256" key="6">
    <source>
        <dbReference type="ARBA" id="ARBA00022946"/>
    </source>
</evidence>
<dbReference type="FunFam" id="2.40.50.100:FF:000003">
    <property type="entry name" value="Acetyl-CoA carboxylase biotin carboxyl carrier protein"/>
    <property type="match status" value="1"/>
</dbReference>
<accession>A0A1E4TEI9</accession>
<dbReference type="Pfam" id="PF02785">
    <property type="entry name" value="Biotin_carb_C"/>
    <property type="match status" value="1"/>
</dbReference>
<dbReference type="InterPro" id="IPR011054">
    <property type="entry name" value="Rudment_hybrid_motif"/>
</dbReference>
<keyword evidence="4 9" id="KW-0547">Nucleotide-binding</keyword>
<dbReference type="GO" id="GO:0044281">
    <property type="term" value="P:small molecule metabolic process"/>
    <property type="evidence" value="ECO:0007669"/>
    <property type="project" value="UniProtKB-ARBA"/>
</dbReference>
<dbReference type="CDD" id="cd06850">
    <property type="entry name" value="biotinyl_domain"/>
    <property type="match status" value="1"/>
</dbReference>
<dbReference type="SUPFAM" id="SSF51230">
    <property type="entry name" value="Single hybrid motif"/>
    <property type="match status" value="1"/>
</dbReference>
<dbReference type="InterPro" id="IPR000089">
    <property type="entry name" value="Biotin_lipoyl"/>
</dbReference>
<evidence type="ECO:0000256" key="4">
    <source>
        <dbReference type="ARBA" id="ARBA00022741"/>
    </source>
</evidence>
<comment type="subcellular location">
    <subcellularLocation>
        <location evidence="2">Mitochondrion matrix</location>
    </subcellularLocation>
</comment>
<dbReference type="GO" id="GO:0005524">
    <property type="term" value="F:ATP binding"/>
    <property type="evidence" value="ECO:0007669"/>
    <property type="project" value="UniProtKB-UniRule"/>
</dbReference>
<dbReference type="SMART" id="SM00878">
    <property type="entry name" value="Biotin_carb_C"/>
    <property type="match status" value="1"/>
</dbReference>
<keyword evidence="8" id="KW-0092">Biotin</keyword>
<evidence type="ECO:0000259" key="11">
    <source>
        <dbReference type="PROSITE" id="PS50975"/>
    </source>
</evidence>
<dbReference type="PANTHER" id="PTHR18866:SF33">
    <property type="entry name" value="METHYLCROTONOYL-COA CARBOXYLASE SUBUNIT ALPHA, MITOCHONDRIAL-RELATED"/>
    <property type="match status" value="1"/>
</dbReference>
<dbReference type="Pfam" id="PF00289">
    <property type="entry name" value="Biotin_carb_N"/>
    <property type="match status" value="1"/>
</dbReference>
<dbReference type="PROSITE" id="PS50975">
    <property type="entry name" value="ATP_GRASP"/>
    <property type="match status" value="1"/>
</dbReference>
<organism evidence="13 14">
    <name type="scientific">Tortispora caseinolytica NRRL Y-17796</name>
    <dbReference type="NCBI Taxonomy" id="767744"/>
    <lineage>
        <taxon>Eukaryota</taxon>
        <taxon>Fungi</taxon>
        <taxon>Dikarya</taxon>
        <taxon>Ascomycota</taxon>
        <taxon>Saccharomycotina</taxon>
        <taxon>Trigonopsidomycetes</taxon>
        <taxon>Trigonopsidales</taxon>
        <taxon>Trigonopsidaceae</taxon>
        <taxon>Tortispora</taxon>
    </lineage>
</organism>
<dbReference type="GO" id="GO:0005759">
    <property type="term" value="C:mitochondrial matrix"/>
    <property type="evidence" value="ECO:0007669"/>
    <property type="project" value="UniProtKB-SubCell"/>
</dbReference>
<keyword evidence="6" id="KW-0809">Transit peptide</keyword>
<dbReference type="PANTHER" id="PTHR18866">
    <property type="entry name" value="CARBOXYLASE:PYRUVATE/ACETYL-COA/PROPIONYL-COA CARBOXYLASE"/>
    <property type="match status" value="1"/>
</dbReference>
<evidence type="ECO:0000256" key="8">
    <source>
        <dbReference type="ARBA" id="ARBA00023267"/>
    </source>
</evidence>
<feature type="domain" description="ATP-grasp" evidence="11">
    <location>
        <begin position="137"/>
        <end position="335"/>
    </location>
</feature>
<gene>
    <name evidence="13" type="ORF">CANCADRAFT_24944</name>
</gene>
<dbReference type="InterPro" id="IPR011761">
    <property type="entry name" value="ATP-grasp"/>
</dbReference>
<dbReference type="InterPro" id="IPR005482">
    <property type="entry name" value="Biotin_COase_C"/>
</dbReference>
<reference evidence="14" key="1">
    <citation type="submission" date="2016-02" db="EMBL/GenBank/DDBJ databases">
        <title>Comparative genomics of biotechnologically important yeasts.</title>
        <authorList>
            <consortium name="DOE Joint Genome Institute"/>
            <person name="Riley R."/>
            <person name="Haridas S."/>
            <person name="Wolfe K.H."/>
            <person name="Lopes M.R."/>
            <person name="Hittinger C.T."/>
            <person name="Goker M."/>
            <person name="Salamov A."/>
            <person name="Wisecaver J."/>
            <person name="Long T.M."/>
            <person name="Aerts A.L."/>
            <person name="Barry K."/>
            <person name="Choi C."/>
            <person name="Clum A."/>
            <person name="Coughlan A.Y."/>
            <person name="Deshpande S."/>
            <person name="Douglass A.P."/>
            <person name="Hanson S.J."/>
            <person name="Klenk H.-P."/>
            <person name="Labutti K."/>
            <person name="Lapidus A."/>
            <person name="Lindquist E."/>
            <person name="Lipzen A."/>
            <person name="Meier-Kolthoff J.P."/>
            <person name="Ohm R.A."/>
            <person name="Otillar R.P."/>
            <person name="Pangilinan J."/>
            <person name="Peng Y."/>
            <person name="Rokas A."/>
            <person name="Rosa C.A."/>
            <person name="Scheuner C."/>
            <person name="Sibirny A.A."/>
            <person name="Slot J.C."/>
            <person name="Stielow J.B."/>
            <person name="Sun H."/>
            <person name="Kurtzman C.P."/>
            <person name="Blackwell M."/>
            <person name="Jeffries T.W."/>
            <person name="Grigoriev I.V."/>
        </authorList>
    </citation>
    <scope>NUCLEOTIDE SEQUENCE [LARGE SCALE GENOMIC DNA]</scope>
    <source>
        <strain evidence="14">NRRL Y-17796</strain>
    </source>
</reference>
<dbReference type="GO" id="GO:0046872">
    <property type="term" value="F:metal ion binding"/>
    <property type="evidence" value="ECO:0007669"/>
    <property type="project" value="InterPro"/>
</dbReference>
<protein>
    <submittedName>
        <fullName evidence="13">Uncharacterized protein</fullName>
    </submittedName>
</protein>
<dbReference type="Pfam" id="PF02786">
    <property type="entry name" value="CPSase_L_D2"/>
    <property type="match status" value="1"/>
</dbReference>
<dbReference type="InterPro" id="IPR050856">
    <property type="entry name" value="Biotin_carboxylase_complex"/>
</dbReference>
<dbReference type="InterPro" id="IPR011764">
    <property type="entry name" value="Biotin_carboxylation_dom"/>
</dbReference>
<keyword evidence="14" id="KW-1185">Reference proteome</keyword>
<evidence type="ECO:0000256" key="7">
    <source>
        <dbReference type="ARBA" id="ARBA00023128"/>
    </source>
</evidence>
<feature type="domain" description="Biotin carboxylation" evidence="12">
    <location>
        <begin position="20"/>
        <end position="467"/>
    </location>
</feature>
<dbReference type="InterPro" id="IPR011053">
    <property type="entry name" value="Single_hybrid_motif"/>
</dbReference>
<keyword evidence="3" id="KW-0436">Ligase</keyword>
<proteinExistence type="predicted"/>
<evidence type="ECO:0000256" key="3">
    <source>
        <dbReference type="ARBA" id="ARBA00022598"/>
    </source>
</evidence>
<evidence type="ECO:0000256" key="9">
    <source>
        <dbReference type="PROSITE-ProRule" id="PRU00409"/>
    </source>
</evidence>
<dbReference type="OrthoDB" id="196847at2759"/>
<dbReference type="SUPFAM" id="SSF51246">
    <property type="entry name" value="Rudiment single hybrid motif"/>
    <property type="match status" value="1"/>
</dbReference>
<evidence type="ECO:0000259" key="10">
    <source>
        <dbReference type="PROSITE" id="PS50968"/>
    </source>
</evidence>
<comment type="cofactor">
    <cofactor evidence="1">
        <name>biotin</name>
        <dbReference type="ChEBI" id="CHEBI:57586"/>
    </cofactor>
</comment>
<feature type="domain" description="Lipoyl-binding" evidence="10">
    <location>
        <begin position="612"/>
        <end position="687"/>
    </location>
</feature>
<dbReference type="GO" id="GO:0004485">
    <property type="term" value="F:methylcrotonoyl-CoA carboxylase activity"/>
    <property type="evidence" value="ECO:0007669"/>
    <property type="project" value="TreeGrafter"/>
</dbReference>
<evidence type="ECO:0000313" key="13">
    <source>
        <dbReference type="EMBL" id="ODV90139.1"/>
    </source>
</evidence>
<dbReference type="EMBL" id="KV453842">
    <property type="protein sequence ID" value="ODV90139.1"/>
    <property type="molecule type" value="Genomic_DNA"/>
</dbReference>
<dbReference type="Pfam" id="PF00364">
    <property type="entry name" value="Biotin_lipoyl"/>
    <property type="match status" value="1"/>
</dbReference>
<dbReference type="Proteomes" id="UP000095023">
    <property type="component" value="Unassembled WGS sequence"/>
</dbReference>
<evidence type="ECO:0000256" key="5">
    <source>
        <dbReference type="ARBA" id="ARBA00022840"/>
    </source>
</evidence>
<evidence type="ECO:0000259" key="12">
    <source>
        <dbReference type="PROSITE" id="PS50979"/>
    </source>
</evidence>
<dbReference type="InterPro" id="IPR005481">
    <property type="entry name" value="BC-like_N"/>
</dbReference>
<dbReference type="Gene3D" id="3.30.470.20">
    <property type="entry name" value="ATP-grasp fold, B domain"/>
    <property type="match status" value="1"/>
</dbReference>
<name>A0A1E4TEI9_9ASCO</name>
<dbReference type="FunFam" id="3.30.1490.20:FF:000003">
    <property type="entry name" value="acetyl-CoA carboxylase isoform X1"/>
    <property type="match status" value="1"/>
</dbReference>
<dbReference type="PROSITE" id="PS50968">
    <property type="entry name" value="BIOTINYL_LIPOYL"/>
    <property type="match status" value="1"/>
</dbReference>
<dbReference type="SUPFAM" id="SSF56059">
    <property type="entry name" value="Glutathione synthetase ATP-binding domain-like"/>
    <property type="match status" value="1"/>
</dbReference>
<evidence type="ECO:0000313" key="14">
    <source>
        <dbReference type="Proteomes" id="UP000095023"/>
    </source>
</evidence>
<evidence type="ECO:0000256" key="2">
    <source>
        <dbReference type="ARBA" id="ARBA00004305"/>
    </source>
</evidence>
<dbReference type="InterPro" id="IPR016185">
    <property type="entry name" value="PreATP-grasp_dom_sf"/>
</dbReference>
<sequence>MVLRLARKYSSSAAVRSAKPLRSVMVANRGEITHRVADTAANMGIKVTAIYTEPDSELPFATEGPTNASIGSASDGYLKMDEIIRLAKETNSEAIHPGYGFLSENAIFAKKVRDAGLIFVGPPQGAIEAMGSKSRSKEIMEAAGVPCVPGYHGENQDVNFLAEKADEITYPVLIKAVLGGGGKGMRIVNSKEEFLPELESAKSEARSAFGDDRVLVEKYIAVPRHVEVQVFADNHGNVVALGERDCSVQRRHQKILEESPAPGLDLATRQDLWAKARDAARAVGYQGAGTVEFIFDNESGKFYFMEMNTRLQVEHPVTESVTNVDLVEWQLLVAAGFPLPKTQEQISITGHAFETRIYCEDPDKGFLPSSGKIFHLQKPTSGSPRLDITFESGSTVSPLYDPMIGKLIVHGRNRGEAINKMLRALDELEIVGPVTNIDFVKRILKTEAFGGEEPSGLETGFIPNHAEELAQIPPVRNDVYAQAAIGAILTEQKPETLTSAFFTAPPSPWTNIQNRKVALQDLTTETDPAEVTVWQVDADKFVAEVNGEKMDIEARLLPGNKLFFKTGLRQAVNTFVAPAAMPGASRLLHVFDQGRHNRLAIVEPEWVTVALGGKAGPANSVVAPMPCKVTKVNVEAGQSVKKDDILIIIESMKMETTIRSPIDGVVKRVPHGPGSIVKQGIELIEFEDAEE</sequence>
<keyword evidence="7" id="KW-0496">Mitochondrion</keyword>
<dbReference type="AlphaFoldDB" id="A0A1E4TEI9"/>